<keyword evidence="1" id="KW-0614">Plasmid</keyword>
<dbReference type="HOGENOM" id="CLU_093001_0_0_12"/>
<protein>
    <submittedName>
        <fullName evidence="1">Uncharacterized protein</fullName>
    </submittedName>
</protein>
<dbReference type="EMBL" id="CP005804">
    <property type="protein sequence ID" value="AHH11958.1"/>
    <property type="molecule type" value="Genomic_DNA"/>
</dbReference>
<geneLocation type="plasmid" evidence="1">
    <name>unnamed</name>
</geneLocation>
<accession>W5SZ54</accession>
<evidence type="ECO:0000313" key="1">
    <source>
        <dbReference type="EMBL" id="AHH11958.1"/>
    </source>
</evidence>
<name>W5SZ54_9SPIR</name>
<reference evidence="1" key="1">
    <citation type="submission" date="2013-04" db="EMBL/GenBank/DDBJ databases">
        <title>Comparative Genomics of Relapsing Fever Spirochetes.</title>
        <authorList>
            <person name="Schwan T.G."/>
            <person name="Raffel S.J."/>
            <person name="Porcella S.F."/>
            <person name="Martens C.A."/>
            <person name="Bruno D.P."/>
            <person name="Ricklefs S.M."/>
            <person name="Barbian K.B."/>
        </authorList>
    </citation>
    <scope>NUCLEOTIDE SEQUENCE</scope>
    <source>
        <strain evidence="1">Co53</strain>
        <plasmid evidence="1">unnamed</plasmid>
    </source>
</reference>
<organism evidence="1">
    <name type="scientific">Borrelia coriaceae ATCC 43381</name>
    <dbReference type="NCBI Taxonomy" id="1408429"/>
    <lineage>
        <taxon>Bacteria</taxon>
        <taxon>Pseudomonadati</taxon>
        <taxon>Spirochaetota</taxon>
        <taxon>Spirochaetia</taxon>
        <taxon>Spirochaetales</taxon>
        <taxon>Borreliaceae</taxon>
        <taxon>Borrelia</taxon>
    </lineage>
</organism>
<sequence>MLKILLLLIPLFNIFAIFHNFSISEEEYYDHDKYGYFTRKLIRVKDWKTNFNNLKNLGPFFMKDIENIKSKPDKELSRGFEGAFSTSLRWPMSKDTDIVPKEHKPLFEKSYKFIKALKHKNPDQAAYILYEIGDLNAMFTNTHEDIRIFRYLIKHKKLKDNYQYEHVHKKLKDIYYKIRQEYLSTINILEHNDIDNNFNKFMLKFPELHKLVTHLYFNITKLVIHARNHKTINHKYLDNIYNIDIHTLNTT</sequence>
<dbReference type="RefSeq" id="WP_025409083.1">
    <property type="nucleotide sequence ID" value="NZ_CP005804.1"/>
</dbReference>
<dbReference type="OrthoDB" id="351304at2"/>
<proteinExistence type="predicted"/>
<gene>
    <name evidence="1" type="ORF">BCO_0018411</name>
</gene>
<dbReference type="AlphaFoldDB" id="W5SZ54"/>